<gene>
    <name evidence="2" type="ORF">SAMN06295973_2572</name>
</gene>
<name>A0ABY1LNB5_9MICO</name>
<accession>A0ABY1LNB5</accession>
<dbReference type="EMBL" id="FUZO01000002">
    <property type="protein sequence ID" value="SKC66417.1"/>
    <property type="molecule type" value="Genomic_DNA"/>
</dbReference>
<evidence type="ECO:0000313" key="3">
    <source>
        <dbReference type="Proteomes" id="UP000190827"/>
    </source>
</evidence>
<organism evidence="2 3">
    <name type="scientific">Plantibacter cousiniae</name>
    <name type="common">nom. nud.</name>
    <dbReference type="NCBI Taxonomy" id="199709"/>
    <lineage>
        <taxon>Bacteria</taxon>
        <taxon>Bacillati</taxon>
        <taxon>Actinomycetota</taxon>
        <taxon>Actinomycetes</taxon>
        <taxon>Micrococcales</taxon>
        <taxon>Microbacteriaceae</taxon>
        <taxon>Plantibacter</taxon>
    </lineage>
</organism>
<keyword evidence="3" id="KW-1185">Reference proteome</keyword>
<evidence type="ECO:0000313" key="2">
    <source>
        <dbReference type="EMBL" id="SKC66417.1"/>
    </source>
</evidence>
<sequence>MQHLRRVVTLAAAAAMVTPGLMGAAQAPASYPRGGDVVVTCTYTGGLFHATGEVHLVWNGSDESGRTTVSLEEYRITAGGAPYGDKANIDLGVSQNGGSPQWIHSPDSMKQDGQWHSLGIWQDLSATPSNDDLVATVEFTFDESVGYDHSCSVSHRL</sequence>
<reference evidence="2 3" key="1">
    <citation type="submission" date="2017-02" db="EMBL/GenBank/DDBJ databases">
        <authorList>
            <person name="Varghese N."/>
            <person name="Submissions S."/>
        </authorList>
    </citation>
    <scope>NUCLEOTIDE SEQUENCE [LARGE SCALE GENOMIC DNA]</scope>
    <source>
        <strain evidence="2 3">VKM Ac-1787</strain>
    </source>
</reference>
<protein>
    <recommendedName>
        <fullName evidence="4">Ig-like domain-containing protein</fullName>
    </recommendedName>
</protein>
<proteinExistence type="predicted"/>
<feature type="signal peptide" evidence="1">
    <location>
        <begin position="1"/>
        <end position="24"/>
    </location>
</feature>
<feature type="chain" id="PRO_5047074949" description="Ig-like domain-containing protein" evidence="1">
    <location>
        <begin position="25"/>
        <end position="157"/>
    </location>
</feature>
<keyword evidence="1" id="KW-0732">Signal</keyword>
<evidence type="ECO:0000256" key="1">
    <source>
        <dbReference type="SAM" id="SignalP"/>
    </source>
</evidence>
<dbReference type="Proteomes" id="UP000190827">
    <property type="component" value="Unassembled WGS sequence"/>
</dbReference>
<evidence type="ECO:0008006" key="4">
    <source>
        <dbReference type="Google" id="ProtNLM"/>
    </source>
</evidence>
<comment type="caution">
    <text evidence="2">The sequence shown here is derived from an EMBL/GenBank/DDBJ whole genome shotgun (WGS) entry which is preliminary data.</text>
</comment>
<dbReference type="RefSeq" id="WP_079706355.1">
    <property type="nucleotide sequence ID" value="NZ_FUZO01000002.1"/>
</dbReference>